<feature type="transmembrane region" description="Helical" evidence="11">
    <location>
        <begin position="730"/>
        <end position="747"/>
    </location>
</feature>
<evidence type="ECO:0000256" key="4">
    <source>
        <dbReference type="ARBA" id="ARBA00022737"/>
    </source>
</evidence>
<evidence type="ECO:0000313" key="15">
    <source>
        <dbReference type="Proteomes" id="UP000765509"/>
    </source>
</evidence>
<comment type="subcellular location">
    <subcellularLocation>
        <location evidence="1">Membrane</location>
        <topology evidence="1">Multi-pass membrane protein</topology>
    </subcellularLocation>
</comment>
<dbReference type="GO" id="GO:0000329">
    <property type="term" value="C:fungal-type vacuole membrane"/>
    <property type="evidence" value="ECO:0007669"/>
    <property type="project" value="TreeGrafter"/>
</dbReference>
<dbReference type="CDD" id="cd18604">
    <property type="entry name" value="ABC_6TM_VMR1_D2_like"/>
    <property type="match status" value="1"/>
</dbReference>
<evidence type="ECO:0000256" key="5">
    <source>
        <dbReference type="ARBA" id="ARBA00022741"/>
    </source>
</evidence>
<evidence type="ECO:0000256" key="8">
    <source>
        <dbReference type="ARBA" id="ARBA00023136"/>
    </source>
</evidence>
<dbReference type="GO" id="GO:0016887">
    <property type="term" value="F:ATP hydrolysis activity"/>
    <property type="evidence" value="ECO:0007669"/>
    <property type="project" value="InterPro"/>
</dbReference>
<feature type="transmembrane region" description="Helical" evidence="11">
    <location>
        <begin position="469"/>
        <end position="486"/>
    </location>
</feature>
<keyword evidence="8 11" id="KW-0472">Membrane</keyword>
<feature type="region of interest" description="Disordered" evidence="10">
    <location>
        <begin position="522"/>
        <end position="550"/>
    </location>
</feature>
<evidence type="ECO:0000256" key="1">
    <source>
        <dbReference type="ARBA" id="ARBA00004141"/>
    </source>
</evidence>
<keyword evidence="4" id="KW-0677">Repeat</keyword>
<evidence type="ECO:0000256" key="2">
    <source>
        <dbReference type="ARBA" id="ARBA00022448"/>
    </source>
</evidence>
<dbReference type="InterPro" id="IPR050173">
    <property type="entry name" value="ABC_transporter_C-like"/>
</dbReference>
<feature type="transmembrane region" description="Helical" evidence="11">
    <location>
        <begin position="217"/>
        <end position="239"/>
    </location>
</feature>
<evidence type="ECO:0008006" key="16">
    <source>
        <dbReference type="Google" id="ProtNLM"/>
    </source>
</evidence>
<dbReference type="SMART" id="SM00382">
    <property type="entry name" value="AAA"/>
    <property type="match status" value="2"/>
</dbReference>
<dbReference type="CDD" id="cd03244">
    <property type="entry name" value="ABCC_MRP_domain2"/>
    <property type="match status" value="1"/>
</dbReference>
<dbReference type="PROSITE" id="PS50929">
    <property type="entry name" value="ABC_TM1F"/>
    <property type="match status" value="2"/>
</dbReference>
<dbReference type="InterPro" id="IPR003593">
    <property type="entry name" value="AAA+_ATPase"/>
</dbReference>
<dbReference type="Gene3D" id="3.40.50.300">
    <property type="entry name" value="P-loop containing nucleotide triphosphate hydrolases"/>
    <property type="match status" value="2"/>
</dbReference>
<evidence type="ECO:0000259" key="13">
    <source>
        <dbReference type="PROSITE" id="PS50929"/>
    </source>
</evidence>
<dbReference type="PROSITE" id="PS50893">
    <property type="entry name" value="ABC_TRANSPORTER_2"/>
    <property type="match status" value="2"/>
</dbReference>
<dbReference type="InterPro" id="IPR011527">
    <property type="entry name" value="ABC1_TM_dom"/>
</dbReference>
<dbReference type="FunFam" id="3.40.50.300:FF:000630">
    <property type="entry name" value="ATP-binding cassette (ABC) transporter, putative"/>
    <property type="match status" value="1"/>
</dbReference>
<dbReference type="PANTHER" id="PTHR24223:SF353">
    <property type="entry name" value="ABC TRANSPORTER ATP-BINDING PROTEIN_PERMEASE VMR1-RELATED"/>
    <property type="match status" value="1"/>
</dbReference>
<feature type="domain" description="ABC transporter" evidence="12">
    <location>
        <begin position="778"/>
        <end position="1028"/>
    </location>
</feature>
<feature type="domain" description="ABC transmembrane type-1" evidence="13">
    <location>
        <begin position="1101"/>
        <end position="1416"/>
    </location>
</feature>
<protein>
    <recommendedName>
        <fullName evidence="16">ATP-dependent bile acid permease</fullName>
    </recommendedName>
</protein>
<dbReference type="InterPro" id="IPR027417">
    <property type="entry name" value="P-loop_NTPase"/>
</dbReference>
<feature type="transmembrane region" description="Helical" evidence="11">
    <location>
        <begin position="1365"/>
        <end position="1385"/>
    </location>
</feature>
<dbReference type="InterPro" id="IPR036640">
    <property type="entry name" value="ABC1_TM_sf"/>
</dbReference>
<feature type="transmembrane region" description="Helical" evidence="11">
    <location>
        <begin position="678"/>
        <end position="701"/>
    </location>
</feature>
<dbReference type="CDD" id="cd18596">
    <property type="entry name" value="ABC_6TM_VMR1_D1_like"/>
    <property type="match status" value="1"/>
</dbReference>
<name>A0A9Q3GPC7_9BASI</name>
<evidence type="ECO:0000256" key="6">
    <source>
        <dbReference type="ARBA" id="ARBA00022840"/>
    </source>
</evidence>
<comment type="caution">
    <text evidence="14">The sequence shown here is derived from an EMBL/GenBank/DDBJ whole genome shotgun (WGS) entry which is preliminary data.</text>
</comment>
<dbReference type="InterPro" id="IPR003439">
    <property type="entry name" value="ABC_transporter-like_ATP-bd"/>
</dbReference>
<dbReference type="GO" id="GO:0140359">
    <property type="term" value="F:ABC-type transporter activity"/>
    <property type="evidence" value="ECO:0007669"/>
    <property type="project" value="InterPro"/>
</dbReference>
<dbReference type="SUPFAM" id="SSF52540">
    <property type="entry name" value="P-loop containing nucleoside triphosphate hydrolases"/>
    <property type="match status" value="2"/>
</dbReference>
<dbReference type="SUPFAM" id="SSF90123">
    <property type="entry name" value="ABC transporter transmembrane region"/>
    <property type="match status" value="2"/>
</dbReference>
<evidence type="ECO:0000256" key="9">
    <source>
        <dbReference type="ARBA" id="ARBA00023180"/>
    </source>
</evidence>
<dbReference type="GO" id="GO:0005524">
    <property type="term" value="F:ATP binding"/>
    <property type="evidence" value="ECO:0007669"/>
    <property type="project" value="UniProtKB-KW"/>
</dbReference>
<reference evidence="14" key="1">
    <citation type="submission" date="2021-03" db="EMBL/GenBank/DDBJ databases">
        <title>Draft genome sequence of rust myrtle Austropuccinia psidii MF-1, a brazilian biotype.</title>
        <authorList>
            <person name="Quecine M.C."/>
            <person name="Pachon D.M.R."/>
            <person name="Bonatelli M.L."/>
            <person name="Correr F.H."/>
            <person name="Franceschini L.M."/>
            <person name="Leite T.F."/>
            <person name="Margarido G.R.A."/>
            <person name="Almeida C.A."/>
            <person name="Ferrarezi J.A."/>
            <person name="Labate C.A."/>
        </authorList>
    </citation>
    <scope>NUCLEOTIDE SEQUENCE</scope>
    <source>
        <strain evidence="14">MF-1</strain>
    </source>
</reference>
<keyword evidence="2" id="KW-0813">Transport</keyword>
<keyword evidence="6" id="KW-0067">ATP-binding</keyword>
<dbReference type="Pfam" id="PF00664">
    <property type="entry name" value="ABC_membrane"/>
    <property type="match status" value="2"/>
</dbReference>
<feature type="transmembrane region" description="Helical" evidence="11">
    <location>
        <begin position="1088"/>
        <end position="1109"/>
    </location>
</feature>
<evidence type="ECO:0000313" key="14">
    <source>
        <dbReference type="EMBL" id="MBW0475073.1"/>
    </source>
</evidence>
<feature type="region of interest" description="Disordered" evidence="10">
    <location>
        <begin position="334"/>
        <end position="354"/>
    </location>
</feature>
<keyword evidence="7 11" id="KW-1133">Transmembrane helix</keyword>
<feature type="transmembrane region" description="Helical" evidence="11">
    <location>
        <begin position="296"/>
        <end position="315"/>
    </location>
</feature>
<dbReference type="PANTHER" id="PTHR24223">
    <property type="entry name" value="ATP-BINDING CASSETTE SUB-FAMILY C"/>
    <property type="match status" value="1"/>
</dbReference>
<feature type="domain" description="ABC transmembrane type-1" evidence="13">
    <location>
        <begin position="437"/>
        <end position="742"/>
    </location>
</feature>
<feature type="transmembrane region" description="Helical" evidence="11">
    <location>
        <begin position="426"/>
        <end position="448"/>
    </location>
</feature>
<dbReference type="EMBL" id="AVOT02003977">
    <property type="protein sequence ID" value="MBW0475073.1"/>
    <property type="molecule type" value="Genomic_DNA"/>
</dbReference>
<feature type="compositionally biased region" description="Polar residues" evidence="10">
    <location>
        <begin position="522"/>
        <end position="535"/>
    </location>
</feature>
<feature type="transmembrane region" description="Helical" evidence="11">
    <location>
        <begin position="1256"/>
        <end position="1274"/>
    </location>
</feature>
<dbReference type="Pfam" id="PF00005">
    <property type="entry name" value="ABC_tran"/>
    <property type="match status" value="2"/>
</dbReference>
<sequence>MDRSALLASWLDLAQSSLTSFIDREDPWCLTSDSTIWTGVDFSPCSRLKFLLGQPALIFLFLLLGSWLLPLIGGWYHKIQSQNSLDSNCLNKAISPGPISLDDSAYFDSNQSNQSSSVSLAEDHIIALEILRQGGLGIDNHHRDLLFKQLLQSQSSTSVQSNTDQCSNTAITNTYAKALFKSWKDSLTSLLTIALAILSAIRLLIQFKSNAVGSHWLLFPTLLWCLLSILSIIKLIIIFQSHVNQKSHPGTCYTRLDMRLITIYLISFPLELLDTRSELLHYFDQGSSARVLHGLLMIRLLAVLIHLFIVIIELITPRLTTLLPDHQKYQPPLTDLNSNLDSQPHHSRPPPLEPRRSLISLAYFIHTDSYLWKHTFKTASQESIPDLRVDDKAASVLFRWKHDQKEYESLAIKPSLLRALTWHFRYLILAQQFFAHFNAVGALLPPFFMQRILRYISSKSDQNREPVQAAVLYASGMLLVQLFLVFSQSASLMLGRRLSVRLRALFISLVFTKGLKRSEINSQTSKKSALPNSQDSVDKSFGSTDEDDQSRASTGKIANLVANDVFSLAEICSYLHFLWPESAIQLFLAGIYLYKLLGYSSLSGIFCAVIAIPIQSYLSSIWTKYQHALMKAGDKRLGLATEVINNVKLVKFFAWERKFLDKMDLLRTAELHVLFQRVVVSVIISAVSFSVPIMISIVTFYTHTKILNKALTAEEAFTALALFNIFNEPLSILVGMISGLLQSYVSLRRIEKFLQEKETDKYSTVSIPPQTREGSPIIGFKNASFTYQSRGNIASENSESRMFMLSDLDFKFPPGQLSLVIGRVGSGKTTLLLSLLGETTKLRGEVFLPSPVSRVWGLDPGLQLTETTAYAPQQPWLLSDSIRNNILYGSAMNQHRYLQVLKACALNPDLTTFTDGDLTEIGEKGTVLSGGQKARISLARAVYSPAKVLLLDDVLSAVDSHTSQHLYENVLLGPLMKGRTCILVTHAVELCSPRAGFVVSLNKGQVLYAGEPSLLTAAPTCSNHQEPEEQTLKPTFNEPEEDVRIEDLADAVMEGQDAAGPLKMKATQTLIEKEHQAVGAVSSAIYRLYYQAFGGFLPVGFTVLLFVLAEVGNVASTWILRQWADSNQSSSRSVCSLGLNAWNFLAKRMDFPTSGANLLHRHRPIELAQGFGKEDELTRYIQLYMLTGIATLAVELIRLMFFAWQSIKASRKIYERLICTILNAKVRFFDTVPMGRLLNRLSKDVQTMDRELGDTLIYLVDDIIAAIAILFVIITVLPIGFLSAAMFACLLYIAIGYIYLSSTREIKRSESTNRSPVISLCTECLSGTTSIRAYGDMGRYTQKMFHLIDTYNRPFFMLWMCNRWLSCRIDMAAALFTFSVVVYLLQSNISAALAGFALSYIISFNTKTLWIVRWWSVNEINMNSLERIHEYLSIEQEESSGFQPPAAWPSKQGTIEVDGLTARYAPHLPPVLKSVSFSVKPGEKIGICGRTGSGKSTLALSFFRFIEAEAGGIFIDGLDISKMDLSCLRSRLTIIPQENVLFTGTIRWNLDPFSEHEDDKVWDALRRVGMAGHSATVISRDALATHAAGSLSSDDANKAGIELITSLEQEVEDSGRNFSTGQRQLLAIARAILKLEKSSILILDESTASLDYESDEKIQSTIRAEMEGSTILCIAHRLKTIIDYDKVLVLSNGEVVEFDSPWKLLEGEGSQFKQLCERSGQLEELRQLAFKAEKQRSGQPER</sequence>
<accession>A0A9Q3GPC7</accession>
<keyword evidence="15" id="KW-1185">Reference proteome</keyword>
<evidence type="ECO:0000256" key="7">
    <source>
        <dbReference type="ARBA" id="ARBA00022989"/>
    </source>
</evidence>
<keyword evidence="5" id="KW-0547">Nucleotide-binding</keyword>
<feature type="transmembrane region" description="Helical" evidence="11">
    <location>
        <begin position="591"/>
        <end position="614"/>
    </location>
</feature>
<dbReference type="CDD" id="cd03250">
    <property type="entry name" value="ABCC_MRP_domain1"/>
    <property type="match status" value="1"/>
</dbReference>
<keyword evidence="9" id="KW-0325">Glycoprotein</keyword>
<evidence type="ECO:0000256" key="11">
    <source>
        <dbReference type="SAM" id="Phobius"/>
    </source>
</evidence>
<gene>
    <name evidence="14" type="ORF">O181_014788</name>
</gene>
<evidence type="ECO:0000256" key="10">
    <source>
        <dbReference type="SAM" id="MobiDB-lite"/>
    </source>
</evidence>
<dbReference type="PROSITE" id="PS00211">
    <property type="entry name" value="ABC_TRANSPORTER_1"/>
    <property type="match status" value="1"/>
</dbReference>
<feature type="transmembrane region" description="Helical" evidence="11">
    <location>
        <begin position="1280"/>
        <end position="1300"/>
    </location>
</feature>
<dbReference type="Proteomes" id="UP000765509">
    <property type="component" value="Unassembled WGS sequence"/>
</dbReference>
<proteinExistence type="predicted"/>
<feature type="transmembrane region" description="Helical" evidence="11">
    <location>
        <begin position="56"/>
        <end position="76"/>
    </location>
</feature>
<dbReference type="OrthoDB" id="6500128at2759"/>
<organism evidence="14 15">
    <name type="scientific">Austropuccinia psidii MF-1</name>
    <dbReference type="NCBI Taxonomy" id="1389203"/>
    <lineage>
        <taxon>Eukaryota</taxon>
        <taxon>Fungi</taxon>
        <taxon>Dikarya</taxon>
        <taxon>Basidiomycota</taxon>
        <taxon>Pucciniomycotina</taxon>
        <taxon>Pucciniomycetes</taxon>
        <taxon>Pucciniales</taxon>
        <taxon>Sphaerophragmiaceae</taxon>
        <taxon>Austropuccinia</taxon>
    </lineage>
</organism>
<feature type="transmembrane region" description="Helical" evidence="11">
    <location>
        <begin position="1181"/>
        <end position="1204"/>
    </location>
</feature>
<evidence type="ECO:0000259" key="12">
    <source>
        <dbReference type="PROSITE" id="PS50893"/>
    </source>
</evidence>
<dbReference type="FunFam" id="3.40.50.300:FF:000825">
    <property type="entry name" value="ABC bile acid transporter"/>
    <property type="match status" value="1"/>
</dbReference>
<feature type="transmembrane region" description="Helical" evidence="11">
    <location>
        <begin position="187"/>
        <end position="205"/>
    </location>
</feature>
<feature type="domain" description="ABC transporter" evidence="12">
    <location>
        <begin position="1455"/>
        <end position="1717"/>
    </location>
</feature>
<dbReference type="Gene3D" id="1.20.1560.10">
    <property type="entry name" value="ABC transporter type 1, transmembrane domain"/>
    <property type="match status" value="2"/>
</dbReference>
<keyword evidence="3 11" id="KW-0812">Transmembrane</keyword>
<dbReference type="InterPro" id="IPR017871">
    <property type="entry name" value="ABC_transporter-like_CS"/>
</dbReference>
<evidence type="ECO:0000256" key="3">
    <source>
        <dbReference type="ARBA" id="ARBA00022692"/>
    </source>
</evidence>